<dbReference type="InterPro" id="IPR008991">
    <property type="entry name" value="Translation_prot_SH3-like_sf"/>
</dbReference>
<dbReference type="GO" id="GO:1990904">
    <property type="term" value="C:ribonucleoprotein complex"/>
    <property type="evidence" value="ECO:0007669"/>
    <property type="project" value="UniProtKB-KW"/>
</dbReference>
<evidence type="ECO:0000256" key="1">
    <source>
        <dbReference type="ARBA" id="ARBA00005781"/>
    </source>
</evidence>
<evidence type="ECO:0000256" key="4">
    <source>
        <dbReference type="HAMAP-Rule" id="MF_00402"/>
    </source>
</evidence>
<keyword evidence="5" id="KW-0934">Plastid</keyword>
<dbReference type="Gene3D" id="2.30.30.790">
    <property type="match status" value="1"/>
</dbReference>
<comment type="subcellular location">
    <subcellularLocation>
        <location evidence="4">Plastid</location>
        <location evidence="4">Chloroplast</location>
    </subcellularLocation>
</comment>
<name>A0A4D6C3A8_9CHLO</name>
<reference evidence="5" key="1">
    <citation type="journal article" date="2019" name="Genome Biol. Evol.">
        <title>Tracing the Evolution of the Plastome and Mitogenome in the Chloropicophyceae Uncovered Convergent tRNA Gene Losses and a Variant Plastid Genetic Code.</title>
        <authorList>
            <person name="Turmel M."/>
            <person name="Dos Santos A.L."/>
            <person name="Otis C."/>
            <person name="Sergerie R."/>
            <person name="Lemieux C."/>
        </authorList>
    </citation>
    <scope>NUCLEOTIDE SEQUENCE</scope>
</reference>
<geneLocation type="chloroplast" evidence="5"/>
<dbReference type="RefSeq" id="YP_009646473.1">
    <property type="nucleotide sequence ID" value="NC_042488.1"/>
</dbReference>
<dbReference type="GO" id="GO:0006412">
    <property type="term" value="P:translation"/>
    <property type="evidence" value="ECO:0007669"/>
    <property type="project" value="UniProtKB-UniRule"/>
</dbReference>
<dbReference type="EMBL" id="MK085994">
    <property type="protein sequence ID" value="QBX98205.1"/>
    <property type="molecule type" value="Genomic_DNA"/>
</dbReference>
<dbReference type="FunFam" id="2.30.30.790:FF:000004">
    <property type="entry name" value="50S ribosomal protein L19, chloroplastic"/>
    <property type="match status" value="1"/>
</dbReference>
<dbReference type="AlphaFoldDB" id="A0A4D6C3A8"/>
<dbReference type="InterPro" id="IPR001857">
    <property type="entry name" value="Ribosomal_bL19"/>
</dbReference>
<dbReference type="NCBIfam" id="TIGR01024">
    <property type="entry name" value="rplS_bact"/>
    <property type="match status" value="1"/>
</dbReference>
<dbReference type="GO" id="GO:0003735">
    <property type="term" value="F:structural constituent of ribosome"/>
    <property type="evidence" value="ECO:0007669"/>
    <property type="project" value="InterPro"/>
</dbReference>
<comment type="similarity">
    <text evidence="1 4">Belongs to the bacterial ribosomal protein bL19 family.</text>
</comment>
<dbReference type="HAMAP" id="MF_00402">
    <property type="entry name" value="Ribosomal_bL19"/>
    <property type="match status" value="1"/>
</dbReference>
<dbReference type="PANTHER" id="PTHR15680:SF9">
    <property type="entry name" value="LARGE RIBOSOMAL SUBUNIT PROTEIN BL19M"/>
    <property type="match status" value="1"/>
</dbReference>
<dbReference type="SUPFAM" id="SSF50104">
    <property type="entry name" value="Translation proteins SH3-like domain"/>
    <property type="match status" value="1"/>
</dbReference>
<dbReference type="GO" id="GO:0009507">
    <property type="term" value="C:chloroplast"/>
    <property type="evidence" value="ECO:0007669"/>
    <property type="project" value="UniProtKB-SubCell"/>
</dbReference>
<organism evidence="5">
    <name type="scientific">Chloropicon maureeniae</name>
    <dbReference type="NCBI Taxonomy" id="1461542"/>
    <lineage>
        <taxon>Eukaryota</taxon>
        <taxon>Viridiplantae</taxon>
        <taxon>Chlorophyta</taxon>
        <taxon>Chloropicophyceae</taxon>
        <taxon>Chloropicales</taxon>
        <taxon>Chloropicaceae</taxon>
        <taxon>Chloropicon</taxon>
    </lineage>
</organism>
<dbReference type="PANTHER" id="PTHR15680">
    <property type="entry name" value="RIBOSOMAL PROTEIN L19"/>
    <property type="match status" value="1"/>
</dbReference>
<dbReference type="GO" id="GO:0003729">
    <property type="term" value="F:mRNA binding"/>
    <property type="evidence" value="ECO:0007669"/>
    <property type="project" value="UniProtKB-ARBA"/>
</dbReference>
<dbReference type="PIRSF" id="PIRSF002191">
    <property type="entry name" value="Ribosomal_L19"/>
    <property type="match status" value="1"/>
</dbReference>
<proteinExistence type="inferred from homology"/>
<keyword evidence="2 4" id="KW-0689">Ribosomal protein</keyword>
<evidence type="ECO:0000313" key="5">
    <source>
        <dbReference type="EMBL" id="QBX98205.1"/>
    </source>
</evidence>
<dbReference type="Pfam" id="PF01245">
    <property type="entry name" value="Ribosomal_L19"/>
    <property type="match status" value="1"/>
</dbReference>
<protein>
    <recommendedName>
        <fullName evidence="4">Large ribosomal subunit protein bL19c</fullName>
    </recommendedName>
</protein>
<gene>
    <name evidence="4 5" type="primary">rpl19</name>
</gene>
<keyword evidence="5" id="KW-0150">Chloroplast</keyword>
<evidence type="ECO:0000256" key="3">
    <source>
        <dbReference type="ARBA" id="ARBA00023274"/>
    </source>
</evidence>
<sequence>MDKWVKKVEAPAHEFHQKGDRPSIKIGDTVRIGVQIREGERTRIQNYEGVVIRRHNGGVNSTITVRRIFQGIGIERIFPVYSPALQNIKVLKSGKVRRAKLNYLREQKGKGARLKVKK</sequence>
<dbReference type="GO" id="GO:0005840">
    <property type="term" value="C:ribosome"/>
    <property type="evidence" value="ECO:0007669"/>
    <property type="project" value="UniProtKB-KW"/>
</dbReference>
<keyword evidence="3 4" id="KW-0687">Ribonucleoprotein</keyword>
<accession>A0A4D6C3A8</accession>
<evidence type="ECO:0000256" key="2">
    <source>
        <dbReference type="ARBA" id="ARBA00022980"/>
    </source>
</evidence>
<dbReference type="InterPro" id="IPR038657">
    <property type="entry name" value="Ribosomal_bL19_sf"/>
</dbReference>
<dbReference type="PRINTS" id="PR00061">
    <property type="entry name" value="RIBOSOMALL19"/>
</dbReference>
<dbReference type="GeneID" id="40351262"/>